<keyword evidence="3 8" id="KW-0436">Ligase</keyword>
<evidence type="ECO:0000256" key="1">
    <source>
        <dbReference type="ARBA" id="ARBA00004990"/>
    </source>
</evidence>
<feature type="binding site" evidence="8">
    <location>
        <begin position="151"/>
        <end position="154"/>
    </location>
    <ligand>
        <name>ATP</name>
        <dbReference type="ChEBI" id="CHEBI:30616"/>
    </ligand>
</feature>
<comment type="function">
    <text evidence="8">Catalyzes the condensation of pantoate with beta-alanine in an ATP-dependent reaction via a pantoyl-adenylate intermediate.</text>
</comment>
<dbReference type="PANTHER" id="PTHR21299:SF1">
    <property type="entry name" value="PANTOATE--BETA-ALANINE LIGASE"/>
    <property type="match status" value="1"/>
</dbReference>
<comment type="subunit">
    <text evidence="8">Homodimer.</text>
</comment>
<dbReference type="Pfam" id="PF02569">
    <property type="entry name" value="Pantoate_ligase"/>
    <property type="match status" value="1"/>
</dbReference>
<dbReference type="Gene3D" id="3.30.1300.10">
    <property type="entry name" value="Pantoate-beta-alanine ligase, C-terminal domain"/>
    <property type="match status" value="1"/>
</dbReference>
<dbReference type="GO" id="GO:0005524">
    <property type="term" value="F:ATP binding"/>
    <property type="evidence" value="ECO:0007669"/>
    <property type="project" value="UniProtKB-KW"/>
</dbReference>
<dbReference type="InterPro" id="IPR003721">
    <property type="entry name" value="Pantoate_ligase"/>
</dbReference>
<feature type="binding site" evidence="8">
    <location>
        <begin position="188"/>
        <end position="191"/>
    </location>
    <ligand>
        <name>ATP</name>
        <dbReference type="ChEBI" id="CHEBI:30616"/>
    </ligand>
</feature>
<comment type="caution">
    <text evidence="8">Lacks conserved residue(s) required for the propagation of feature annotation.</text>
</comment>
<keyword evidence="6 8" id="KW-0067">ATP-binding</keyword>
<dbReference type="PANTHER" id="PTHR21299">
    <property type="entry name" value="CYTIDYLATE KINASE/PANTOATE-BETA-ALANINE LIGASE"/>
    <property type="match status" value="1"/>
</dbReference>
<organism evidence="9 10">
    <name type="scientific">Microbacterium testaceum (strain StLB037)</name>
    <dbReference type="NCBI Taxonomy" id="979556"/>
    <lineage>
        <taxon>Bacteria</taxon>
        <taxon>Bacillati</taxon>
        <taxon>Actinomycetota</taxon>
        <taxon>Actinomycetes</taxon>
        <taxon>Micrococcales</taxon>
        <taxon>Microbacteriaceae</taxon>
        <taxon>Microbacterium</taxon>
    </lineage>
</organism>
<evidence type="ECO:0000256" key="6">
    <source>
        <dbReference type="ARBA" id="ARBA00022840"/>
    </source>
</evidence>
<comment type="subcellular location">
    <subcellularLocation>
        <location evidence="8">Cytoplasm</location>
    </subcellularLocation>
</comment>
<dbReference type="InterPro" id="IPR014729">
    <property type="entry name" value="Rossmann-like_a/b/a_fold"/>
</dbReference>
<dbReference type="Proteomes" id="UP000186456">
    <property type="component" value="Unassembled WGS sequence"/>
</dbReference>
<name>A0A1H0QJP9_MICTS</name>
<evidence type="ECO:0000256" key="2">
    <source>
        <dbReference type="ARBA" id="ARBA00009256"/>
    </source>
</evidence>
<feature type="binding site" evidence="8">
    <location>
        <position position="180"/>
    </location>
    <ligand>
        <name>ATP</name>
        <dbReference type="ChEBI" id="CHEBI:30616"/>
    </ligand>
</feature>
<keyword evidence="8" id="KW-0963">Cytoplasm</keyword>
<dbReference type="EC" id="6.3.2.1" evidence="8"/>
<comment type="catalytic activity">
    <reaction evidence="7 8">
        <text>(R)-pantoate + beta-alanine + ATP = (R)-pantothenate + AMP + diphosphate + H(+)</text>
        <dbReference type="Rhea" id="RHEA:10912"/>
        <dbReference type="ChEBI" id="CHEBI:15378"/>
        <dbReference type="ChEBI" id="CHEBI:15980"/>
        <dbReference type="ChEBI" id="CHEBI:29032"/>
        <dbReference type="ChEBI" id="CHEBI:30616"/>
        <dbReference type="ChEBI" id="CHEBI:33019"/>
        <dbReference type="ChEBI" id="CHEBI:57966"/>
        <dbReference type="ChEBI" id="CHEBI:456215"/>
        <dbReference type="EC" id="6.3.2.1"/>
    </reaction>
</comment>
<comment type="pathway">
    <text evidence="1 8">Cofactor biosynthesis; (R)-pantothenate biosynthesis; (R)-pantothenate from (R)-pantoate and beta-alanine: step 1/1.</text>
</comment>
<evidence type="ECO:0000313" key="10">
    <source>
        <dbReference type="Proteomes" id="UP000186456"/>
    </source>
</evidence>
<reference evidence="9 10" key="1">
    <citation type="submission" date="2016-10" db="EMBL/GenBank/DDBJ databases">
        <authorList>
            <person name="de Groot N.N."/>
        </authorList>
    </citation>
    <scope>NUCLEOTIDE SEQUENCE [LARGE SCALE GENOMIC DNA]</scope>
    <source>
        <strain evidence="9 10">StLB037</strain>
    </source>
</reference>
<dbReference type="GO" id="GO:0004592">
    <property type="term" value="F:pantoate-beta-alanine ligase activity"/>
    <property type="evidence" value="ECO:0007669"/>
    <property type="project" value="UniProtKB-UniRule"/>
</dbReference>
<dbReference type="Gene3D" id="3.40.50.620">
    <property type="entry name" value="HUPs"/>
    <property type="match status" value="1"/>
</dbReference>
<dbReference type="SUPFAM" id="SSF52374">
    <property type="entry name" value="Nucleotidylyl transferase"/>
    <property type="match status" value="1"/>
</dbReference>
<dbReference type="HAMAP" id="MF_00158">
    <property type="entry name" value="PanC"/>
    <property type="match status" value="1"/>
</dbReference>
<dbReference type="UniPathway" id="UPA00028">
    <property type="reaction ID" value="UER00005"/>
</dbReference>
<dbReference type="NCBIfam" id="TIGR00018">
    <property type="entry name" value="panC"/>
    <property type="match status" value="1"/>
</dbReference>
<sequence length="284" mass="30732">MIRSLEDLRTRLGEIRGADRSDAGPRVALVSTLGALHDGHVDLIREARERADVVVVSTFVNPLRFRSADDTASYPRSPESDARVLGELGVDVIFAPAAAEFLPAGTATTRVSAGDVGLRYEGRVRPFYFDGVLTVEAKLFHLVRPDVAVYGERDRQRIFLVRRMVRDLDFGIDVATVPTVRTDDGLPVSSRVALLDDADRRAAAALPRALEAAASNADLGVDACIAAAQSALMGEQRITLEYLSVVDPETFLPVDDGHRGRAFALIAATVGGHRFIDNAEISLR</sequence>
<evidence type="ECO:0000256" key="8">
    <source>
        <dbReference type="HAMAP-Rule" id="MF_00158"/>
    </source>
</evidence>
<accession>A0A1H0QJP9</accession>
<dbReference type="InterPro" id="IPR042176">
    <property type="entry name" value="Pantoate_ligase_C"/>
</dbReference>
<protein>
    <recommendedName>
        <fullName evidence="8">Pantothenate synthetase</fullName>
        <shortName evidence="8">PS</shortName>
        <ecNumber evidence="8">6.3.2.1</ecNumber>
    </recommendedName>
    <alternativeName>
        <fullName evidence="8">Pantoate--beta-alanine ligase</fullName>
    </alternativeName>
    <alternativeName>
        <fullName evidence="8">Pantoate-activating enzyme</fullName>
    </alternativeName>
</protein>
<evidence type="ECO:0000256" key="4">
    <source>
        <dbReference type="ARBA" id="ARBA00022655"/>
    </source>
</evidence>
<keyword evidence="4 8" id="KW-0566">Pantothenate biosynthesis</keyword>
<comment type="similarity">
    <text evidence="2 8">Belongs to the pantothenate synthetase family.</text>
</comment>
<keyword evidence="5 8" id="KW-0547">Nucleotide-binding</keyword>
<evidence type="ECO:0000313" key="9">
    <source>
        <dbReference type="EMBL" id="SDP17621.1"/>
    </source>
</evidence>
<dbReference type="GO" id="GO:0005829">
    <property type="term" value="C:cytosol"/>
    <property type="evidence" value="ECO:0007669"/>
    <property type="project" value="TreeGrafter"/>
</dbReference>
<proteinExistence type="inferred from homology"/>
<dbReference type="RefSeq" id="WP_074695950.1">
    <property type="nucleotide sequence ID" value="NZ_FNJN01000005.1"/>
</dbReference>
<gene>
    <name evidence="8" type="primary">panC</name>
    <name evidence="9" type="ORF">SAMN04487788_2375</name>
</gene>
<dbReference type="AlphaFoldDB" id="A0A1H0QJP9"/>
<comment type="miscellaneous">
    <text evidence="8">The reaction proceeds by a bi uni uni bi ping pong mechanism.</text>
</comment>
<dbReference type="GO" id="GO:0015940">
    <property type="term" value="P:pantothenate biosynthetic process"/>
    <property type="evidence" value="ECO:0007669"/>
    <property type="project" value="UniProtKB-UniRule"/>
</dbReference>
<evidence type="ECO:0000256" key="3">
    <source>
        <dbReference type="ARBA" id="ARBA00022598"/>
    </source>
</evidence>
<evidence type="ECO:0000256" key="7">
    <source>
        <dbReference type="ARBA" id="ARBA00048258"/>
    </source>
</evidence>
<dbReference type="EMBL" id="FNJN01000005">
    <property type="protein sequence ID" value="SDP17621.1"/>
    <property type="molecule type" value="Genomic_DNA"/>
</dbReference>
<evidence type="ECO:0000256" key="5">
    <source>
        <dbReference type="ARBA" id="ARBA00022741"/>
    </source>
</evidence>
<feature type="active site" description="Proton donor" evidence="8">
    <location>
        <position position="40"/>
    </location>
</feature>